<keyword evidence="11" id="KW-1185">Reference proteome</keyword>
<keyword evidence="1" id="KW-0132">Cell division</keyword>
<dbReference type="Proteomes" id="UP000324585">
    <property type="component" value="Unassembled WGS sequence"/>
</dbReference>
<organism evidence="10 11">
    <name type="scientific">Porphyridium purpureum</name>
    <name type="common">Red alga</name>
    <name type="synonym">Porphyridium cruentum</name>
    <dbReference type="NCBI Taxonomy" id="35688"/>
    <lineage>
        <taxon>Eukaryota</taxon>
        <taxon>Rhodophyta</taxon>
        <taxon>Bangiophyceae</taxon>
        <taxon>Porphyridiales</taxon>
        <taxon>Porphyridiaceae</taxon>
        <taxon>Porphyridium</taxon>
    </lineage>
</organism>
<keyword evidence="4" id="KW-0833">Ubl conjugation pathway</keyword>
<dbReference type="PROSITE" id="PS50005">
    <property type="entry name" value="TPR"/>
    <property type="match status" value="3"/>
</dbReference>
<evidence type="ECO:0000256" key="7">
    <source>
        <dbReference type="PROSITE-ProRule" id="PRU00339"/>
    </source>
</evidence>
<feature type="repeat" description="TPR" evidence="7">
    <location>
        <begin position="726"/>
        <end position="759"/>
    </location>
</feature>
<dbReference type="Gene3D" id="1.10.10.60">
    <property type="entry name" value="Homeodomain-like"/>
    <property type="match status" value="1"/>
</dbReference>
<evidence type="ECO:0000256" key="6">
    <source>
        <dbReference type="ARBA" id="ARBA00023306"/>
    </source>
</evidence>
<feature type="domain" description="Tc3 transposase DNA binding" evidence="8">
    <location>
        <begin position="3"/>
        <end position="46"/>
    </location>
</feature>
<dbReference type="GO" id="GO:0031145">
    <property type="term" value="P:anaphase-promoting complex-dependent catabolic process"/>
    <property type="evidence" value="ECO:0007669"/>
    <property type="project" value="TreeGrafter"/>
</dbReference>
<dbReference type="InterPro" id="IPR011990">
    <property type="entry name" value="TPR-like_helical_dom_sf"/>
</dbReference>
<dbReference type="InterPro" id="IPR019734">
    <property type="entry name" value="TPR_rpt"/>
</dbReference>
<keyword evidence="6" id="KW-0131">Cell cycle</keyword>
<dbReference type="Pfam" id="PF11427">
    <property type="entry name" value="HTH_Tnp_Tc3_1"/>
    <property type="match status" value="1"/>
</dbReference>
<keyword evidence="2" id="KW-0677">Repeat</keyword>
<dbReference type="PANTHER" id="PTHR12558:SF9">
    <property type="entry name" value="CELL DIVISION CYCLE PROTEIN 16 HOMOLOG"/>
    <property type="match status" value="1"/>
</dbReference>
<feature type="repeat" description="TPR" evidence="7">
    <location>
        <begin position="898"/>
        <end position="931"/>
    </location>
</feature>
<dbReference type="Pfam" id="PF13358">
    <property type="entry name" value="DDE_3"/>
    <property type="match status" value="1"/>
</dbReference>
<dbReference type="GO" id="GO:0005737">
    <property type="term" value="C:cytoplasm"/>
    <property type="evidence" value="ECO:0007669"/>
    <property type="project" value="TreeGrafter"/>
</dbReference>
<gene>
    <name evidence="10" type="ORF">FVE85_2843</name>
</gene>
<dbReference type="GO" id="GO:0005680">
    <property type="term" value="C:anaphase-promoting complex"/>
    <property type="evidence" value="ECO:0007669"/>
    <property type="project" value="TreeGrafter"/>
</dbReference>
<evidence type="ECO:0000256" key="2">
    <source>
        <dbReference type="ARBA" id="ARBA00022737"/>
    </source>
</evidence>
<dbReference type="GO" id="GO:0016567">
    <property type="term" value="P:protein ubiquitination"/>
    <property type="evidence" value="ECO:0007669"/>
    <property type="project" value="TreeGrafter"/>
</dbReference>
<protein>
    <submittedName>
        <fullName evidence="10">Transposable element Tc3 transposase</fullName>
    </submittedName>
</protein>
<name>A0A5J4YUU3_PORPP</name>
<keyword evidence="5 7" id="KW-0802">TPR repeat</keyword>
<evidence type="ECO:0000256" key="4">
    <source>
        <dbReference type="ARBA" id="ARBA00022786"/>
    </source>
</evidence>
<dbReference type="GO" id="GO:0003677">
    <property type="term" value="F:DNA binding"/>
    <property type="evidence" value="ECO:0007669"/>
    <property type="project" value="InterPro"/>
</dbReference>
<dbReference type="InterPro" id="IPR025898">
    <property type="entry name" value="Tc3_transposase_DNA-bd_dom"/>
</dbReference>
<accession>A0A5J4YUU3</accession>
<evidence type="ECO:0000256" key="1">
    <source>
        <dbReference type="ARBA" id="ARBA00022618"/>
    </source>
</evidence>
<dbReference type="NCBIfam" id="NF033545">
    <property type="entry name" value="transpos_IS630"/>
    <property type="match status" value="1"/>
</dbReference>
<dbReference type="Gene3D" id="1.25.40.10">
    <property type="entry name" value="Tetratricopeptide repeat domain"/>
    <property type="match status" value="1"/>
</dbReference>
<feature type="repeat" description="TPR" evidence="7">
    <location>
        <begin position="798"/>
        <end position="831"/>
    </location>
</feature>
<keyword evidence="3" id="KW-0498">Mitosis</keyword>
<dbReference type="SMART" id="SM00028">
    <property type="entry name" value="TPR"/>
    <property type="match status" value="8"/>
</dbReference>
<evidence type="ECO:0000256" key="5">
    <source>
        <dbReference type="ARBA" id="ARBA00022803"/>
    </source>
</evidence>
<dbReference type="OrthoDB" id="10006270at2759"/>
<evidence type="ECO:0000256" key="3">
    <source>
        <dbReference type="ARBA" id="ARBA00022776"/>
    </source>
</evidence>
<reference evidence="11" key="1">
    <citation type="journal article" date="2019" name="Nat. Commun.">
        <title>Expansion of phycobilisome linker gene families in mesophilic red algae.</title>
        <authorList>
            <person name="Lee J."/>
            <person name="Kim D."/>
            <person name="Bhattacharya D."/>
            <person name="Yoon H.S."/>
        </authorList>
    </citation>
    <scope>NUCLEOTIDE SEQUENCE [LARGE SCALE GENOMIC DNA]</scope>
    <source>
        <strain evidence="11">CCMP 1328</strain>
    </source>
</reference>
<evidence type="ECO:0000259" key="9">
    <source>
        <dbReference type="Pfam" id="PF13358"/>
    </source>
</evidence>
<dbReference type="InterPro" id="IPR036397">
    <property type="entry name" value="RNaseH_sf"/>
</dbReference>
<feature type="domain" description="Tc1-like transposase DDE" evidence="9">
    <location>
        <begin position="147"/>
        <end position="296"/>
    </location>
</feature>
<dbReference type="InterPro" id="IPR038717">
    <property type="entry name" value="Tc1-like_DDE_dom"/>
</dbReference>
<dbReference type="PANTHER" id="PTHR12558">
    <property type="entry name" value="CELL DIVISION CYCLE 16,23,27"/>
    <property type="match status" value="1"/>
</dbReference>
<evidence type="ECO:0000313" key="11">
    <source>
        <dbReference type="Proteomes" id="UP000324585"/>
    </source>
</evidence>
<sequence>MGRAGALTEAEKRAIWGWRAEGLKLSDIATRADRSRNAVKRFLDQPDATPGYVGNQNARKFTGPAQTRVFNKLRAAPRSPLKALTIQVNTGRSQRKPVSRETVRRNIADDISFRRAIVRQPLSRENRLRRVAFAMQNLNKIEEHRKVIFTDEKKFNLDGPDGYSGQWVRTGELPDRVRRHTGGGSVMFWMAISSAGKMALLKTPARITSENYVAMLESSRVATIFSETHPEGWTFMQDNAPAHAARNTKSFFAREGWHVMDWPAYSPDLNPVENMWSIMSRRIYAGNRQYESLSELEAEIIEVWASITNAEVRSLLTGVECTSTPLREHRGRERSELLISRAPYTLRVKAERYMQMDLVTTAQLLAEAVMVYARLGGGAPSNGCKQAPQDLTSGQHALRGNALLAGDEDRRDQDDDDNDVLRLARAYYRGGMYSAAVQVLTASTDRVPSKDPVKAKTVTYMLAKCLFASGQYEQTVALLTPHVDASPPESLLAGSPMRDRAAHPRSDLDRESHMHAVSAVQDELSAALLFLCARAHEELENNELASDQYLRALHVDPLCYDALRRLVDGALITAGQICDVVQLMLFAVNSGVMPRWACALYLAHLGHDASESGSDLASIPLRVAAELQAKALYEKQLYATCVRACERALGDAPRSGSGGFLLTYAAALYELDRRTDLFSLAHRAAREHAADATSWTVVAYYYMLCNKLDLARRYLRKATSMNVRLAQAWLAFGHCFAMQQDSDQAMAAYRTAARLAPQAPQPIRCMGAEYSKQLSYAHAKRQLQLALELSRTNTCEEIHSWHELALNAYRHGNFTEAIDWFDRALDATEKNALALGLSDAGRDDSIDGNAVVEIGSAAEQEQSALLYYNAGQAYRRARQFERALQHLRCAQRLGLRSATLYASLGMVLHVLDDLNGAVDMYHLALEYDVNHALVSVLLDHALEELFSKPES</sequence>
<proteinExistence type="predicted"/>
<dbReference type="AlphaFoldDB" id="A0A5J4YUU3"/>
<comment type="caution">
    <text evidence="10">The sequence shown here is derived from an EMBL/GenBank/DDBJ whole genome shotgun (WGS) entry which is preliminary data.</text>
</comment>
<dbReference type="GO" id="GO:0051301">
    <property type="term" value="P:cell division"/>
    <property type="evidence" value="ECO:0007669"/>
    <property type="project" value="UniProtKB-KW"/>
</dbReference>
<evidence type="ECO:0000313" key="10">
    <source>
        <dbReference type="EMBL" id="KAA8494602.1"/>
    </source>
</evidence>
<dbReference type="Pfam" id="PF13432">
    <property type="entry name" value="TPR_16"/>
    <property type="match status" value="2"/>
</dbReference>
<dbReference type="SUPFAM" id="SSF48452">
    <property type="entry name" value="TPR-like"/>
    <property type="match status" value="2"/>
</dbReference>
<dbReference type="InterPro" id="IPR047655">
    <property type="entry name" value="Transpos_IS630-like"/>
</dbReference>
<dbReference type="EMBL" id="VRMN01000004">
    <property type="protein sequence ID" value="KAA8494602.1"/>
    <property type="molecule type" value="Genomic_DNA"/>
</dbReference>
<dbReference type="GO" id="GO:0045842">
    <property type="term" value="P:positive regulation of mitotic metaphase/anaphase transition"/>
    <property type="evidence" value="ECO:0007669"/>
    <property type="project" value="TreeGrafter"/>
</dbReference>
<dbReference type="Gene3D" id="3.30.420.10">
    <property type="entry name" value="Ribonuclease H-like superfamily/Ribonuclease H"/>
    <property type="match status" value="1"/>
</dbReference>
<evidence type="ECO:0000259" key="8">
    <source>
        <dbReference type="Pfam" id="PF11427"/>
    </source>
</evidence>